<reference evidence="2" key="1">
    <citation type="submission" date="2021-12" db="EMBL/GenBank/DDBJ databases">
        <authorList>
            <person name="Zaccaron A."/>
            <person name="Stergiopoulos I."/>
        </authorList>
    </citation>
    <scope>NUCLEOTIDE SEQUENCE</scope>
    <source>
        <strain evidence="2">Race5_Kim</strain>
    </source>
</reference>
<name>A0A9Q8PH36_PASFU</name>
<evidence type="ECO:0000259" key="1">
    <source>
        <dbReference type="PROSITE" id="PS50181"/>
    </source>
</evidence>
<proteinExistence type="predicted"/>
<dbReference type="SUPFAM" id="SSF52047">
    <property type="entry name" value="RNI-like"/>
    <property type="match status" value="1"/>
</dbReference>
<dbReference type="KEGG" id="ffu:CLAFUR5_08813"/>
<dbReference type="AlphaFoldDB" id="A0A9Q8PH36"/>
<gene>
    <name evidence="2" type="ORF">CLAFUR5_08813</name>
</gene>
<keyword evidence="3" id="KW-1185">Reference proteome</keyword>
<dbReference type="InterPro" id="IPR001810">
    <property type="entry name" value="F-box_dom"/>
</dbReference>
<dbReference type="GeneID" id="71988691"/>
<dbReference type="RefSeq" id="XP_047766663.1">
    <property type="nucleotide sequence ID" value="XM_047907961.1"/>
</dbReference>
<dbReference type="PROSITE" id="PS50181">
    <property type="entry name" value="FBOX"/>
    <property type="match status" value="1"/>
</dbReference>
<dbReference type="OrthoDB" id="2522477at2759"/>
<dbReference type="OMA" id="NRHAKAY"/>
<dbReference type="EMBL" id="CP090171">
    <property type="protein sequence ID" value="UJO22297.1"/>
    <property type="molecule type" value="Genomic_DNA"/>
</dbReference>
<dbReference type="InterPro" id="IPR032675">
    <property type="entry name" value="LRR_dom_sf"/>
</dbReference>
<protein>
    <recommendedName>
        <fullName evidence="1">F-box domain-containing protein</fullName>
    </recommendedName>
</protein>
<sequence>MTLRLLITKAIGKMAAMNTPFQFRLMDLPNELIAHIIDQIDSIKAVRRLSRTCRRIQHLAEPLLYRRIQLRTGCDVDQIITAVSSRPERAAAIRFLDIPCDDTYPQNHAAVGALLKGASGLRELMFESPECNSTDFEDEEEWQAMTDELFEPFEWAVASISPTVHTRPLQKLKKFTLHMNGADSPYWTIDSRSIALLLHPSLTHLRMSCVNILDNILEDVHQKEKTPLKHLELEECNITHGGLHGILSLQTALEELSLGENCHNIQHFGDDIDAASNHLFQMDPQTTVAALKQQKHSLRVLTYVTTETYYQHLQLARWVTIKKSPIDAGFADFAALEEVTLLGQCPDFERALMTTRSPPNLKSLTFRAMTPFRREIGSHSLPGSPLALVPFMRAPSCSIPESLTRLKVAYYDTLPIGVGRSFSETTKGIIRKAANATKKIGIELTVSYVDRSNYYPPYLWGEPQPTETIAFTGDDGFVGRFLSTHTASDDDGDDEWETDSD</sequence>
<dbReference type="Proteomes" id="UP000756132">
    <property type="component" value="Chromosome 9"/>
</dbReference>
<dbReference type="InterPro" id="IPR036047">
    <property type="entry name" value="F-box-like_dom_sf"/>
</dbReference>
<dbReference type="Gene3D" id="3.80.10.10">
    <property type="entry name" value="Ribonuclease Inhibitor"/>
    <property type="match status" value="1"/>
</dbReference>
<feature type="domain" description="F-box" evidence="1">
    <location>
        <begin position="22"/>
        <end position="68"/>
    </location>
</feature>
<dbReference type="SUPFAM" id="SSF81383">
    <property type="entry name" value="F-box domain"/>
    <property type="match status" value="1"/>
</dbReference>
<reference evidence="2" key="2">
    <citation type="journal article" date="2022" name="Microb. Genom.">
        <title>A chromosome-scale genome assembly of the tomato pathogen Cladosporium fulvum reveals a compartmentalized genome architecture and the presence of a dispensable chromosome.</title>
        <authorList>
            <person name="Zaccaron A.Z."/>
            <person name="Chen L.H."/>
            <person name="Samaras A."/>
            <person name="Stergiopoulos I."/>
        </authorList>
    </citation>
    <scope>NUCLEOTIDE SEQUENCE</scope>
    <source>
        <strain evidence="2">Race5_Kim</strain>
    </source>
</reference>
<accession>A0A9Q8PH36</accession>
<evidence type="ECO:0000313" key="2">
    <source>
        <dbReference type="EMBL" id="UJO22297.1"/>
    </source>
</evidence>
<dbReference type="Pfam" id="PF12937">
    <property type="entry name" value="F-box-like"/>
    <property type="match status" value="1"/>
</dbReference>
<evidence type="ECO:0000313" key="3">
    <source>
        <dbReference type="Proteomes" id="UP000756132"/>
    </source>
</evidence>
<organism evidence="2 3">
    <name type="scientific">Passalora fulva</name>
    <name type="common">Tomato leaf mold</name>
    <name type="synonym">Cladosporium fulvum</name>
    <dbReference type="NCBI Taxonomy" id="5499"/>
    <lineage>
        <taxon>Eukaryota</taxon>
        <taxon>Fungi</taxon>
        <taxon>Dikarya</taxon>
        <taxon>Ascomycota</taxon>
        <taxon>Pezizomycotina</taxon>
        <taxon>Dothideomycetes</taxon>
        <taxon>Dothideomycetidae</taxon>
        <taxon>Mycosphaerellales</taxon>
        <taxon>Mycosphaerellaceae</taxon>
        <taxon>Fulvia</taxon>
    </lineage>
</organism>